<evidence type="ECO:0000256" key="2">
    <source>
        <dbReference type="ARBA" id="ARBA00010541"/>
    </source>
</evidence>
<dbReference type="PANTHER" id="PTHR22939:SF129">
    <property type="entry name" value="SERINE PROTEASE HTRA2, MITOCHONDRIAL"/>
    <property type="match status" value="1"/>
</dbReference>
<dbReference type="EMBL" id="SOPW01000013">
    <property type="protein sequence ID" value="TFB18543.1"/>
    <property type="molecule type" value="Genomic_DNA"/>
</dbReference>
<dbReference type="InterPro" id="IPR001478">
    <property type="entry name" value="PDZ"/>
</dbReference>
<evidence type="ECO:0000313" key="5">
    <source>
        <dbReference type="Proteomes" id="UP000297975"/>
    </source>
</evidence>
<gene>
    <name evidence="4" type="ORF">E3U55_12190</name>
</gene>
<dbReference type="Gene3D" id="2.30.42.10">
    <property type="match status" value="1"/>
</dbReference>
<comment type="caution">
    <text evidence="4">The sequence shown here is derived from an EMBL/GenBank/DDBJ whole genome shotgun (WGS) entry which is preliminary data.</text>
</comment>
<dbReference type="PANTHER" id="PTHR22939">
    <property type="entry name" value="SERINE PROTEASE FAMILY S1C HTRA-RELATED"/>
    <property type="match status" value="1"/>
</dbReference>
<dbReference type="RefSeq" id="WP_134340748.1">
    <property type="nucleotide sequence ID" value="NZ_SOPW01000013.1"/>
</dbReference>
<dbReference type="AlphaFoldDB" id="A0A4Y8IHJ8"/>
<dbReference type="InterPro" id="IPR013538">
    <property type="entry name" value="ASHA1/2-like_C"/>
</dbReference>
<keyword evidence="5" id="KW-1185">Reference proteome</keyword>
<dbReference type="OrthoDB" id="2721194at2"/>
<organism evidence="4 5">
    <name type="scientific">Filobacillus milosensis</name>
    <dbReference type="NCBI Taxonomy" id="94137"/>
    <lineage>
        <taxon>Bacteria</taxon>
        <taxon>Bacillati</taxon>
        <taxon>Bacillota</taxon>
        <taxon>Bacilli</taxon>
        <taxon>Bacillales</taxon>
        <taxon>Bacillaceae</taxon>
        <taxon>Filobacillus</taxon>
    </lineage>
</organism>
<evidence type="ECO:0000256" key="1">
    <source>
        <dbReference type="ARBA" id="ARBA00006817"/>
    </source>
</evidence>
<evidence type="ECO:0000313" key="4">
    <source>
        <dbReference type="EMBL" id="TFB18543.1"/>
    </source>
</evidence>
<evidence type="ECO:0000259" key="3">
    <source>
        <dbReference type="PROSITE" id="PS50106"/>
    </source>
</evidence>
<dbReference type="Pfam" id="PF13180">
    <property type="entry name" value="PDZ_2"/>
    <property type="match status" value="1"/>
</dbReference>
<name>A0A4Y8IHJ8_9BACI</name>
<reference evidence="4 5" key="1">
    <citation type="submission" date="2019-03" db="EMBL/GenBank/DDBJ databases">
        <authorList>
            <person name="He R.-H."/>
        </authorList>
    </citation>
    <scope>NUCLEOTIDE SEQUENCE [LARGE SCALE GENOMIC DNA]</scope>
    <source>
        <strain evidence="5">SH 714</strain>
    </source>
</reference>
<dbReference type="Gene3D" id="3.30.530.20">
    <property type="match status" value="1"/>
</dbReference>
<dbReference type="InterPro" id="IPR023393">
    <property type="entry name" value="START-like_dom_sf"/>
</dbReference>
<comment type="similarity">
    <text evidence="1">Belongs to the AHA1 family.</text>
</comment>
<dbReference type="CDD" id="cd06779">
    <property type="entry name" value="cpPDZ_Deg_HtrA-like"/>
    <property type="match status" value="1"/>
</dbReference>
<dbReference type="PROSITE" id="PS50106">
    <property type="entry name" value="PDZ"/>
    <property type="match status" value="1"/>
</dbReference>
<feature type="domain" description="PDZ" evidence="3">
    <location>
        <begin position="127"/>
        <end position="212"/>
    </location>
</feature>
<dbReference type="CDD" id="cd07814">
    <property type="entry name" value="SRPBCC_CalC_Aha1-like"/>
    <property type="match status" value="1"/>
</dbReference>
<dbReference type="InterPro" id="IPR036034">
    <property type="entry name" value="PDZ_sf"/>
</dbReference>
<proteinExistence type="inferred from homology"/>
<dbReference type="SUPFAM" id="SSF50156">
    <property type="entry name" value="PDZ domain-like"/>
    <property type="match status" value="1"/>
</dbReference>
<dbReference type="Pfam" id="PF08327">
    <property type="entry name" value="AHSA1"/>
    <property type="match status" value="1"/>
</dbReference>
<comment type="similarity">
    <text evidence="2">Belongs to the peptidase S1C family.</text>
</comment>
<dbReference type="SUPFAM" id="SSF55961">
    <property type="entry name" value="Bet v1-like"/>
    <property type="match status" value="1"/>
</dbReference>
<dbReference type="Proteomes" id="UP000297975">
    <property type="component" value="Unassembled WGS sequence"/>
</dbReference>
<dbReference type="SMART" id="SM00228">
    <property type="entry name" value="PDZ"/>
    <property type="match status" value="1"/>
</dbReference>
<accession>A0A4Y8IHJ8</accession>
<sequence length="234" mass="26930">MTNLVSVKRSIWVNTSLEKVWNALTREEDLLKWYTWECDLDFREGGKGFYNHGWGAYSSGTFEDIVELERFVLRSGENQRTITTLKPEKGGVTVTMVYEMPDMENMDFISENMAFGTDQFMKNLKSMLEENKDLRSTFWKSWIGVNHISAQNQGSKVLSVKEGTPADQAGLKKGDIILKVNGEDIQDFQQLESIITSTKTNETMNLKIRRGNETLEKNCMTVEFPNEYHKKVNV</sequence>
<protein>
    <submittedName>
        <fullName evidence="4">PDZ domain-containing protein</fullName>
    </submittedName>
</protein>